<dbReference type="Proteomes" id="UP000030706">
    <property type="component" value="Unassembled WGS sequence"/>
</dbReference>
<evidence type="ECO:0000313" key="6">
    <source>
        <dbReference type="EMBL" id="KEQ83798.1"/>
    </source>
</evidence>
<dbReference type="GO" id="GO:0004499">
    <property type="term" value="F:N,N-dimethylaniline monooxygenase activity"/>
    <property type="evidence" value="ECO:0007669"/>
    <property type="project" value="InterPro"/>
</dbReference>
<dbReference type="RefSeq" id="XP_029759985.1">
    <property type="nucleotide sequence ID" value="XM_029909811.1"/>
</dbReference>
<organism evidence="6 7">
    <name type="scientific">Aureobasidium pullulans EXF-150</name>
    <dbReference type="NCBI Taxonomy" id="1043002"/>
    <lineage>
        <taxon>Eukaryota</taxon>
        <taxon>Fungi</taxon>
        <taxon>Dikarya</taxon>
        <taxon>Ascomycota</taxon>
        <taxon>Pezizomycotina</taxon>
        <taxon>Dothideomycetes</taxon>
        <taxon>Dothideomycetidae</taxon>
        <taxon>Dothideales</taxon>
        <taxon>Saccotheciaceae</taxon>
        <taxon>Aureobasidium</taxon>
    </lineage>
</organism>
<evidence type="ECO:0000256" key="4">
    <source>
        <dbReference type="ARBA" id="ARBA00023002"/>
    </source>
</evidence>
<dbReference type="InterPro" id="IPR051209">
    <property type="entry name" value="FAD-bind_Monooxygenase_sf"/>
</dbReference>
<comment type="similarity">
    <text evidence="1">Belongs to the FAD-binding monooxygenase family.</text>
</comment>
<dbReference type="InterPro" id="IPR036188">
    <property type="entry name" value="FAD/NAD-bd_sf"/>
</dbReference>
<keyword evidence="4" id="KW-0560">Oxidoreductase</keyword>
<proteinExistence type="inferred from homology"/>
<feature type="compositionally biased region" description="Low complexity" evidence="5">
    <location>
        <begin position="42"/>
        <end position="54"/>
    </location>
</feature>
<evidence type="ECO:0000256" key="1">
    <source>
        <dbReference type="ARBA" id="ARBA00010139"/>
    </source>
</evidence>
<dbReference type="GO" id="GO:0050660">
    <property type="term" value="F:flavin adenine dinucleotide binding"/>
    <property type="evidence" value="ECO:0007669"/>
    <property type="project" value="InterPro"/>
</dbReference>
<dbReference type="GO" id="GO:0050661">
    <property type="term" value="F:NADP binding"/>
    <property type="evidence" value="ECO:0007669"/>
    <property type="project" value="InterPro"/>
</dbReference>
<dbReference type="AlphaFoldDB" id="A0A074XEG5"/>
<sequence length="620" mass="69799">MSAVPNLPEPIHQNGTLEHDLDAVLDQALPKTKRIDSPTQAGFSTASSNNASSTGFKLHDTVIENQRPLKVIVVGAGYSGIYHGIRIPERLRNVDLTIYDKNAGVGGTWFENRYPGCACDIPSHSYQYSFNPNPNWSSMYSPAPEIQAYLASTVKKYSVDRFIKLQHEIKSCNWDANTSKWKVKVKKLDTDEEFEDTSDVLIMARGGLNHIAWPQIDGLRSFKGEIMHSAAWNQDYDFTDKRIGVIGSGSSAIQIIPSLQRLPKTQLSCFIRSRTWISPPFGQAIQDELGMDGFTFSEEQRKKFQSDPDHFHAFRMKLEEGGNEIHALTIKGTEMQKGAQKHFEENMKQRLAKKPEIYEWIKPDFAPGCRRLTPGPGFLEALVEDNVSFIRDRIARIDDEGIVTEDGKLHSIDVLVCATGFHTGAPPPFPVTGIDGVELTQHWDQRATSYLSLATDGFPNLFMMLGPNSAIGSGSLTMMIESVGDYVIKCIRKIQKENISSMVVKSSRVADFLAYSDAYFKNTVFMDECKSWYRKGDIVTGLWPGSTLHCIEALRSPRWEDFEYGYAEEVNQMAWLGNGWSTNQLEGRDLAFYLMPQFQQVPVSPLPEDNGEFKIRAWSQ</sequence>
<feature type="region of interest" description="Disordered" evidence="5">
    <location>
        <begin position="35"/>
        <end position="54"/>
    </location>
</feature>
<dbReference type="PANTHER" id="PTHR42877">
    <property type="entry name" value="L-ORNITHINE N(5)-MONOOXYGENASE-RELATED"/>
    <property type="match status" value="1"/>
</dbReference>
<dbReference type="PANTHER" id="PTHR42877:SF7">
    <property type="entry name" value="FLAVIN-BINDING MONOOXYGENASE-RELATED"/>
    <property type="match status" value="1"/>
</dbReference>
<keyword evidence="3" id="KW-0274">FAD</keyword>
<dbReference type="HOGENOM" id="CLU_006937_6_1_1"/>
<evidence type="ECO:0000256" key="5">
    <source>
        <dbReference type="SAM" id="MobiDB-lite"/>
    </source>
</evidence>
<gene>
    <name evidence="6" type="ORF">M438DRAFT_405932</name>
</gene>
<dbReference type="InterPro" id="IPR020946">
    <property type="entry name" value="Flavin_mOase-like"/>
</dbReference>
<evidence type="ECO:0000256" key="3">
    <source>
        <dbReference type="ARBA" id="ARBA00022827"/>
    </source>
</evidence>
<dbReference type="Pfam" id="PF00743">
    <property type="entry name" value="FMO-like"/>
    <property type="match status" value="1"/>
</dbReference>
<reference evidence="6 7" key="1">
    <citation type="journal article" date="2014" name="BMC Genomics">
        <title>Genome sequencing of four Aureobasidium pullulans varieties: biotechnological potential, stress tolerance, and description of new species.</title>
        <authorList>
            <person name="Gostin Ar C."/>
            <person name="Ohm R.A."/>
            <person name="Kogej T."/>
            <person name="Sonjak S."/>
            <person name="Turk M."/>
            <person name="Zajc J."/>
            <person name="Zalar P."/>
            <person name="Grube M."/>
            <person name="Sun H."/>
            <person name="Han J."/>
            <person name="Sharma A."/>
            <person name="Chiniquy J."/>
            <person name="Ngan C.Y."/>
            <person name="Lipzen A."/>
            <person name="Barry K."/>
            <person name="Grigoriev I.V."/>
            <person name="Gunde-Cimerman N."/>
        </authorList>
    </citation>
    <scope>NUCLEOTIDE SEQUENCE [LARGE SCALE GENOMIC DNA]</scope>
    <source>
        <strain evidence="6 7">EXF-150</strain>
    </source>
</reference>
<dbReference type="EMBL" id="KL584983">
    <property type="protein sequence ID" value="KEQ83798.1"/>
    <property type="molecule type" value="Genomic_DNA"/>
</dbReference>
<name>A0A074XEG5_AURPU</name>
<accession>A0A074XEG5</accession>
<dbReference type="SUPFAM" id="SSF51905">
    <property type="entry name" value="FAD/NAD(P)-binding domain"/>
    <property type="match status" value="3"/>
</dbReference>
<dbReference type="GeneID" id="40752117"/>
<evidence type="ECO:0000256" key="2">
    <source>
        <dbReference type="ARBA" id="ARBA00022630"/>
    </source>
</evidence>
<keyword evidence="2" id="KW-0285">Flavoprotein</keyword>
<dbReference type="Gene3D" id="3.50.50.60">
    <property type="entry name" value="FAD/NAD(P)-binding domain"/>
    <property type="match status" value="2"/>
</dbReference>
<dbReference type="OrthoDB" id="74360at2759"/>
<protein>
    <submittedName>
        <fullName evidence="6">FAD/NAD(P)-binding domain-containing protein</fullName>
    </submittedName>
</protein>
<keyword evidence="7" id="KW-1185">Reference proteome</keyword>
<evidence type="ECO:0000313" key="7">
    <source>
        <dbReference type="Proteomes" id="UP000030706"/>
    </source>
</evidence>